<evidence type="ECO:0000256" key="1">
    <source>
        <dbReference type="ARBA" id="ARBA00001966"/>
    </source>
</evidence>
<dbReference type="NCBIfam" id="TIGR04082">
    <property type="entry name" value="rSAM_for_selen"/>
    <property type="match status" value="1"/>
</dbReference>
<gene>
    <name evidence="7" type="ORF">DPPLL_33850</name>
</gene>
<dbReference type="InterPro" id="IPR007197">
    <property type="entry name" value="rSAM"/>
</dbReference>
<dbReference type="PROSITE" id="PS51918">
    <property type="entry name" value="RADICAL_SAM"/>
    <property type="match status" value="1"/>
</dbReference>
<dbReference type="InterPro" id="IPR050377">
    <property type="entry name" value="Radical_SAM_PqqE_MftC-like"/>
</dbReference>
<evidence type="ECO:0000256" key="3">
    <source>
        <dbReference type="ARBA" id="ARBA00022723"/>
    </source>
</evidence>
<dbReference type="Gene3D" id="3.20.20.70">
    <property type="entry name" value="Aldolase class I"/>
    <property type="match status" value="1"/>
</dbReference>
<dbReference type="Pfam" id="PF13186">
    <property type="entry name" value="SPASM"/>
    <property type="match status" value="1"/>
</dbReference>
<dbReference type="EMBL" id="AP025516">
    <property type="protein sequence ID" value="BDD89020.1"/>
    <property type="molecule type" value="Genomic_DNA"/>
</dbReference>
<feature type="domain" description="Radical SAM core" evidence="6">
    <location>
        <begin position="191"/>
        <end position="409"/>
    </location>
</feature>
<dbReference type="RefSeq" id="WP_284152346.1">
    <property type="nucleotide sequence ID" value="NZ_AP025516.1"/>
</dbReference>
<dbReference type="InterPro" id="IPR058240">
    <property type="entry name" value="rSAM_sf"/>
</dbReference>
<evidence type="ECO:0000256" key="4">
    <source>
        <dbReference type="ARBA" id="ARBA00023004"/>
    </source>
</evidence>
<keyword evidence="5" id="KW-0411">Iron-sulfur</keyword>
<dbReference type="SFLD" id="SFLDS00029">
    <property type="entry name" value="Radical_SAM"/>
    <property type="match status" value="1"/>
</dbReference>
<keyword evidence="4" id="KW-0408">Iron</keyword>
<evidence type="ECO:0000259" key="6">
    <source>
        <dbReference type="PROSITE" id="PS51918"/>
    </source>
</evidence>
<dbReference type="Proteomes" id="UP000830055">
    <property type="component" value="Chromosome"/>
</dbReference>
<keyword evidence="3" id="KW-0479">Metal-binding</keyword>
<dbReference type="SFLD" id="SFLDG01067">
    <property type="entry name" value="SPASM/twitch_domain_containing"/>
    <property type="match status" value="1"/>
</dbReference>
<keyword evidence="8" id="KW-1185">Reference proteome</keyword>
<keyword evidence="2" id="KW-0949">S-adenosyl-L-methionine</keyword>
<organism evidence="7 8">
    <name type="scientific">Desulfofustis limnaeus</name>
    <dbReference type="NCBI Taxonomy" id="2740163"/>
    <lineage>
        <taxon>Bacteria</taxon>
        <taxon>Pseudomonadati</taxon>
        <taxon>Thermodesulfobacteriota</taxon>
        <taxon>Desulfobulbia</taxon>
        <taxon>Desulfobulbales</taxon>
        <taxon>Desulfocapsaceae</taxon>
        <taxon>Desulfofustis</taxon>
    </lineage>
</organism>
<dbReference type="CDD" id="cd01335">
    <property type="entry name" value="Radical_SAM"/>
    <property type="match status" value="1"/>
</dbReference>
<evidence type="ECO:0000256" key="5">
    <source>
        <dbReference type="ARBA" id="ARBA00023014"/>
    </source>
</evidence>
<name>A0ABM7WDE9_9BACT</name>
<dbReference type="SUPFAM" id="SSF102114">
    <property type="entry name" value="Radical SAM enzymes"/>
    <property type="match status" value="1"/>
</dbReference>
<proteinExistence type="predicted"/>
<accession>A0ABM7WDE9</accession>
<protein>
    <recommendedName>
        <fullName evidence="6">Radical SAM core domain-containing protein</fullName>
    </recommendedName>
</protein>
<reference evidence="7 8" key="1">
    <citation type="submission" date="2022-01" db="EMBL/GenBank/DDBJ databases">
        <title>Desulfofustis limnae sp. nov., a novel mesophilic sulfate-reducing bacterium isolated from marsh soil.</title>
        <authorList>
            <person name="Watanabe M."/>
            <person name="Takahashi A."/>
            <person name="Kojima H."/>
            <person name="Fukui M."/>
        </authorList>
    </citation>
    <scope>NUCLEOTIDE SEQUENCE [LARGE SCALE GENOMIC DNA]</scope>
    <source>
        <strain evidence="7 8">PPLL</strain>
    </source>
</reference>
<dbReference type="Pfam" id="PF04055">
    <property type="entry name" value="Radical_SAM"/>
    <property type="match status" value="1"/>
</dbReference>
<dbReference type="PANTHER" id="PTHR11228">
    <property type="entry name" value="RADICAL SAM DOMAIN PROTEIN"/>
    <property type="match status" value="1"/>
</dbReference>
<dbReference type="PANTHER" id="PTHR11228:SF7">
    <property type="entry name" value="PQQA PEPTIDE CYCLASE"/>
    <property type="match status" value="1"/>
</dbReference>
<comment type="cofactor">
    <cofactor evidence="1">
        <name>[4Fe-4S] cluster</name>
        <dbReference type="ChEBI" id="CHEBI:49883"/>
    </cofactor>
</comment>
<dbReference type="NCBIfam" id="TIGR04085">
    <property type="entry name" value="rSAM_more_4Fe4S"/>
    <property type="match status" value="1"/>
</dbReference>
<dbReference type="InterPro" id="IPR023807">
    <property type="entry name" value="Peptide_mod_rSAM"/>
</dbReference>
<evidence type="ECO:0000256" key="2">
    <source>
        <dbReference type="ARBA" id="ARBA00022691"/>
    </source>
</evidence>
<evidence type="ECO:0000313" key="8">
    <source>
        <dbReference type="Proteomes" id="UP000830055"/>
    </source>
</evidence>
<dbReference type="InterPro" id="IPR013785">
    <property type="entry name" value="Aldolase_TIM"/>
</dbReference>
<sequence length="515" mass="56946">MPPDLLHIFPVSSTLLPDDFVRPSAAALPHLLRRSTALSRRHPYLADLAEIELQIYQLNQHPPSLPDIVDHLQVKPGVTLLEVGWNRLPERLNNQQIEPQAESSLVLLVPPTATTPSRALTPSGHQLLAMKIAVEHLDPKTVAAEGDVPVGVIDRLIAAAVRDGLLLAPASALVRPPSYFPAEARFHNRLKADVFTLQWHITQACDLHCRHCYDRSSRTAVSADQGRMVLDRFYDFCQANHVRGQVSFTGGNPLLHSHFFDLYRGAVERGFMVAILGNPTDRQTLEAIIALAKPEFYQVSLEGLPEHNDYIRGIGHFQRTMAFLEVAREMRIYTMVMLTLTRDNQDHVLPLAEVLRHRVDLFTFNRLAMMGEGAALASAPVDDYQTFLKQYLQAAAENPIMSLKDSLFNIILDQDGRPPGGGCAGFGCGAAFNFVSLLPDGEVHACRKLPSLLGNLHEQTLLEIYRSPLAAAFREGSSACRPCPLRPVCRGCPAVVAGLGGDIFTTIDPYCFCRH</sequence>
<dbReference type="InterPro" id="IPR023885">
    <property type="entry name" value="4Fe4S-binding_SPASM_dom"/>
</dbReference>
<evidence type="ECO:0000313" key="7">
    <source>
        <dbReference type="EMBL" id="BDD89020.1"/>
    </source>
</evidence>